<keyword evidence="7 14" id="KW-0812">Transmembrane</keyword>
<dbReference type="SUPFAM" id="SSF158472">
    <property type="entry name" value="HAMP domain-like"/>
    <property type="match status" value="1"/>
</dbReference>
<feature type="domain" description="HAMP" evidence="16">
    <location>
        <begin position="193"/>
        <end position="245"/>
    </location>
</feature>
<evidence type="ECO:0000259" key="16">
    <source>
        <dbReference type="PROSITE" id="PS50885"/>
    </source>
</evidence>
<proteinExistence type="predicted"/>
<dbReference type="InterPro" id="IPR036890">
    <property type="entry name" value="HATPase_C_sf"/>
</dbReference>
<evidence type="ECO:0000313" key="18">
    <source>
        <dbReference type="Proteomes" id="UP000246635"/>
    </source>
</evidence>
<dbReference type="PROSITE" id="PS50885">
    <property type="entry name" value="HAMP"/>
    <property type="match status" value="1"/>
</dbReference>
<dbReference type="InterPro" id="IPR050398">
    <property type="entry name" value="HssS/ArlS-like"/>
</dbReference>
<keyword evidence="4" id="KW-1003">Cell membrane</keyword>
<evidence type="ECO:0000313" key="17">
    <source>
        <dbReference type="EMBL" id="PWW02789.1"/>
    </source>
</evidence>
<evidence type="ECO:0000256" key="1">
    <source>
        <dbReference type="ARBA" id="ARBA00000085"/>
    </source>
</evidence>
<dbReference type="InterPro" id="IPR005467">
    <property type="entry name" value="His_kinase_dom"/>
</dbReference>
<evidence type="ECO:0000256" key="10">
    <source>
        <dbReference type="ARBA" id="ARBA00022840"/>
    </source>
</evidence>
<dbReference type="InterPro" id="IPR003661">
    <property type="entry name" value="HisK_dim/P_dom"/>
</dbReference>
<dbReference type="Pfam" id="PF02518">
    <property type="entry name" value="HATPase_c"/>
    <property type="match status" value="1"/>
</dbReference>
<feature type="transmembrane region" description="Helical" evidence="14">
    <location>
        <begin position="169"/>
        <end position="192"/>
    </location>
</feature>
<comment type="subcellular location">
    <subcellularLocation>
        <location evidence="2">Cell membrane</location>
        <topology evidence="2">Multi-pass membrane protein</topology>
    </subcellularLocation>
</comment>
<evidence type="ECO:0000256" key="6">
    <source>
        <dbReference type="ARBA" id="ARBA00022679"/>
    </source>
</evidence>
<reference evidence="17 18" key="1">
    <citation type="submission" date="2018-05" db="EMBL/GenBank/DDBJ databases">
        <title>Genomic Encyclopedia of Type Strains, Phase III (KMG-III): the genomes of soil and plant-associated and newly described type strains.</title>
        <authorList>
            <person name="Whitman W."/>
        </authorList>
    </citation>
    <scope>NUCLEOTIDE SEQUENCE [LARGE SCALE GENOMIC DNA]</scope>
    <source>
        <strain evidence="17 18">CECT 5696</strain>
    </source>
</reference>
<dbReference type="PANTHER" id="PTHR45528">
    <property type="entry name" value="SENSOR HISTIDINE KINASE CPXA"/>
    <property type="match status" value="1"/>
</dbReference>
<dbReference type="SUPFAM" id="SSF47384">
    <property type="entry name" value="Homodimeric domain of signal transducing histidine kinase"/>
    <property type="match status" value="1"/>
</dbReference>
<dbReference type="FunFam" id="1.10.287.130:FF:000001">
    <property type="entry name" value="Two-component sensor histidine kinase"/>
    <property type="match status" value="1"/>
</dbReference>
<protein>
    <recommendedName>
        <fullName evidence="3">histidine kinase</fullName>
        <ecNumber evidence="3">2.7.13.3</ecNumber>
    </recommendedName>
</protein>
<evidence type="ECO:0000256" key="9">
    <source>
        <dbReference type="ARBA" id="ARBA00022777"/>
    </source>
</evidence>
<evidence type="ECO:0000256" key="5">
    <source>
        <dbReference type="ARBA" id="ARBA00022553"/>
    </source>
</evidence>
<dbReference type="SMART" id="SM00388">
    <property type="entry name" value="HisKA"/>
    <property type="match status" value="1"/>
</dbReference>
<dbReference type="CDD" id="cd06225">
    <property type="entry name" value="HAMP"/>
    <property type="match status" value="1"/>
</dbReference>
<evidence type="ECO:0000256" key="7">
    <source>
        <dbReference type="ARBA" id="ARBA00022692"/>
    </source>
</evidence>
<dbReference type="InterPro" id="IPR036097">
    <property type="entry name" value="HisK_dim/P_sf"/>
</dbReference>
<keyword evidence="9" id="KW-0418">Kinase</keyword>
<dbReference type="PANTHER" id="PTHR45528:SF1">
    <property type="entry name" value="SENSOR HISTIDINE KINASE CPXA"/>
    <property type="match status" value="1"/>
</dbReference>
<dbReference type="InterPro" id="IPR003660">
    <property type="entry name" value="HAMP_dom"/>
</dbReference>
<keyword evidence="18" id="KW-1185">Reference proteome</keyword>
<dbReference type="CDD" id="cd00082">
    <property type="entry name" value="HisKA"/>
    <property type="match status" value="1"/>
</dbReference>
<dbReference type="Gene3D" id="1.10.287.130">
    <property type="match status" value="1"/>
</dbReference>
<dbReference type="SMART" id="SM00387">
    <property type="entry name" value="HATPase_c"/>
    <property type="match status" value="1"/>
</dbReference>
<evidence type="ECO:0000256" key="2">
    <source>
        <dbReference type="ARBA" id="ARBA00004651"/>
    </source>
</evidence>
<dbReference type="EMBL" id="QGTQ01000008">
    <property type="protein sequence ID" value="PWW02789.1"/>
    <property type="molecule type" value="Genomic_DNA"/>
</dbReference>
<evidence type="ECO:0000256" key="12">
    <source>
        <dbReference type="ARBA" id="ARBA00023012"/>
    </source>
</evidence>
<accession>A0A2V2YTB3</accession>
<dbReference type="GO" id="GO:0005524">
    <property type="term" value="F:ATP binding"/>
    <property type="evidence" value="ECO:0007669"/>
    <property type="project" value="UniProtKB-KW"/>
</dbReference>
<sequence length="475" mass="52974">MKRSLLRKLFLNISLVLILAFIVCTLIGKYVLQSYFLQSKLNELQPQMESIAETIGAAGQASTYLLKKGFIIKAYDLNAREMEVFGSSTPSENDLPAGLPRIEDDIRTAIEPYVSEIIGGGQVATITKLDGMDDQSILIGQPIRQGETLIGGLFLIKPISELTSAMRGFMVTFMLAALLALALTLYILYRVIKPMIQPIKLMTSSSEAMAKGNYDVRVPANGYGELGELASSFNILASRLEQNHNAAVKLEQVRRDYVANVTHELRTPLASIRAMSETLGDRMVHDEEEKQRYYYSIQLESHRLHRLIDDMLELSRLQSGSTAFKKSLTSARPIIEKINSRFSILAEDLDIKLSLTDQAWRIPDFFGHGDRVEQVLTILLDNALKYTESEGTVKLDASWDDEIITVSVSDTGQGISEEELPFVFDRFYKSDKSHAGQGTGLGLSLAKEILTLLNETIGVHSSEQGTCFYFTLHRN</sequence>
<dbReference type="PRINTS" id="PR00344">
    <property type="entry name" value="BCTRLSENSOR"/>
</dbReference>
<dbReference type="InterPro" id="IPR003594">
    <property type="entry name" value="HATPase_dom"/>
</dbReference>
<evidence type="ECO:0000256" key="4">
    <source>
        <dbReference type="ARBA" id="ARBA00022475"/>
    </source>
</evidence>
<dbReference type="Gene3D" id="3.30.565.10">
    <property type="entry name" value="Histidine kinase-like ATPase, C-terminal domain"/>
    <property type="match status" value="1"/>
</dbReference>
<dbReference type="Gene3D" id="6.10.340.10">
    <property type="match status" value="1"/>
</dbReference>
<keyword evidence="13 14" id="KW-0472">Membrane</keyword>
<dbReference type="RefSeq" id="WP_110044275.1">
    <property type="nucleotide sequence ID" value="NZ_CP054612.1"/>
</dbReference>
<evidence type="ECO:0000259" key="15">
    <source>
        <dbReference type="PROSITE" id="PS50109"/>
    </source>
</evidence>
<evidence type="ECO:0000256" key="8">
    <source>
        <dbReference type="ARBA" id="ARBA00022741"/>
    </source>
</evidence>
<dbReference type="GO" id="GO:0000155">
    <property type="term" value="F:phosphorelay sensor kinase activity"/>
    <property type="evidence" value="ECO:0007669"/>
    <property type="project" value="InterPro"/>
</dbReference>
<feature type="domain" description="Histidine kinase" evidence="15">
    <location>
        <begin position="260"/>
        <end position="475"/>
    </location>
</feature>
<evidence type="ECO:0000256" key="14">
    <source>
        <dbReference type="SAM" id="Phobius"/>
    </source>
</evidence>
<dbReference type="Proteomes" id="UP000246635">
    <property type="component" value="Unassembled WGS sequence"/>
</dbReference>
<dbReference type="EC" id="2.7.13.3" evidence="3"/>
<keyword evidence="8" id="KW-0547">Nucleotide-binding</keyword>
<dbReference type="PROSITE" id="PS50109">
    <property type="entry name" value="HIS_KIN"/>
    <property type="match status" value="1"/>
</dbReference>
<organism evidence="17 18">
    <name type="scientific">Paenibacillus cellulosilyticus</name>
    <dbReference type="NCBI Taxonomy" id="375489"/>
    <lineage>
        <taxon>Bacteria</taxon>
        <taxon>Bacillati</taxon>
        <taxon>Bacillota</taxon>
        <taxon>Bacilli</taxon>
        <taxon>Bacillales</taxon>
        <taxon>Paenibacillaceae</taxon>
        <taxon>Paenibacillus</taxon>
    </lineage>
</organism>
<keyword evidence="11 14" id="KW-1133">Transmembrane helix</keyword>
<feature type="transmembrane region" description="Helical" evidence="14">
    <location>
        <begin position="9"/>
        <end position="32"/>
    </location>
</feature>
<evidence type="ECO:0000256" key="11">
    <source>
        <dbReference type="ARBA" id="ARBA00022989"/>
    </source>
</evidence>
<evidence type="ECO:0000256" key="13">
    <source>
        <dbReference type="ARBA" id="ARBA00023136"/>
    </source>
</evidence>
<keyword evidence="12" id="KW-0902">Two-component regulatory system</keyword>
<gene>
    <name evidence="17" type="ORF">DFQ01_10865</name>
</gene>
<comment type="caution">
    <text evidence="17">The sequence shown here is derived from an EMBL/GenBank/DDBJ whole genome shotgun (WGS) entry which is preliminary data.</text>
</comment>
<dbReference type="Pfam" id="PF00512">
    <property type="entry name" value="HisKA"/>
    <property type="match status" value="1"/>
</dbReference>
<dbReference type="Pfam" id="PF00672">
    <property type="entry name" value="HAMP"/>
    <property type="match status" value="1"/>
</dbReference>
<dbReference type="OrthoDB" id="9813151at2"/>
<dbReference type="CDD" id="cd00075">
    <property type="entry name" value="HATPase"/>
    <property type="match status" value="1"/>
</dbReference>
<evidence type="ECO:0000256" key="3">
    <source>
        <dbReference type="ARBA" id="ARBA00012438"/>
    </source>
</evidence>
<dbReference type="GO" id="GO:0005886">
    <property type="term" value="C:plasma membrane"/>
    <property type="evidence" value="ECO:0007669"/>
    <property type="project" value="UniProtKB-SubCell"/>
</dbReference>
<dbReference type="SUPFAM" id="SSF55874">
    <property type="entry name" value="ATPase domain of HSP90 chaperone/DNA topoisomerase II/histidine kinase"/>
    <property type="match status" value="1"/>
</dbReference>
<dbReference type="InterPro" id="IPR004358">
    <property type="entry name" value="Sig_transdc_His_kin-like_C"/>
</dbReference>
<dbReference type="SMART" id="SM00304">
    <property type="entry name" value="HAMP"/>
    <property type="match status" value="1"/>
</dbReference>
<dbReference type="AlphaFoldDB" id="A0A2V2YTB3"/>
<keyword evidence="6" id="KW-0808">Transferase</keyword>
<keyword evidence="10" id="KW-0067">ATP-binding</keyword>
<keyword evidence="5" id="KW-0597">Phosphoprotein</keyword>
<comment type="catalytic activity">
    <reaction evidence="1">
        <text>ATP + protein L-histidine = ADP + protein N-phospho-L-histidine.</text>
        <dbReference type="EC" id="2.7.13.3"/>
    </reaction>
</comment>
<name>A0A2V2YTB3_9BACL</name>